<feature type="compositionally biased region" description="Basic and acidic residues" evidence="1">
    <location>
        <begin position="99"/>
        <end position="118"/>
    </location>
</feature>
<name>R0J7D3_ANAPL</name>
<protein>
    <submittedName>
        <fullName evidence="2">Uncharacterized protein</fullName>
    </submittedName>
</protein>
<reference evidence="3" key="1">
    <citation type="journal article" date="2013" name="Nat. Genet.">
        <title>The duck genome and transcriptome provide insight into an avian influenza virus reservoir species.</title>
        <authorList>
            <person name="Huang Y."/>
            <person name="Li Y."/>
            <person name="Burt D.W."/>
            <person name="Chen H."/>
            <person name="Zhang Y."/>
            <person name="Qian W."/>
            <person name="Kim H."/>
            <person name="Gan S."/>
            <person name="Zhao Y."/>
            <person name="Li J."/>
            <person name="Yi K."/>
            <person name="Feng H."/>
            <person name="Zhu P."/>
            <person name="Li B."/>
            <person name="Liu Q."/>
            <person name="Fairley S."/>
            <person name="Magor K.E."/>
            <person name="Du Z."/>
            <person name="Hu X."/>
            <person name="Goodman L."/>
            <person name="Tafer H."/>
            <person name="Vignal A."/>
            <person name="Lee T."/>
            <person name="Kim K.W."/>
            <person name="Sheng Z."/>
            <person name="An Y."/>
            <person name="Searle S."/>
            <person name="Herrero J."/>
            <person name="Groenen M.A."/>
            <person name="Crooijmans R.P."/>
            <person name="Faraut T."/>
            <person name="Cai Q."/>
            <person name="Webster R.G."/>
            <person name="Aldridge J.R."/>
            <person name="Warren W.C."/>
            <person name="Bartschat S."/>
            <person name="Kehr S."/>
            <person name="Marz M."/>
            <person name="Stadler P.F."/>
            <person name="Smith J."/>
            <person name="Kraus R.H."/>
            <person name="Zhao Y."/>
            <person name="Ren L."/>
            <person name="Fei J."/>
            <person name="Morisson M."/>
            <person name="Kaiser P."/>
            <person name="Griffin D.K."/>
            <person name="Rao M."/>
            <person name="Pitel F."/>
            <person name="Wang J."/>
            <person name="Li N."/>
        </authorList>
    </citation>
    <scope>NUCLEOTIDE SEQUENCE [LARGE SCALE GENOMIC DNA]</scope>
</reference>
<evidence type="ECO:0000256" key="1">
    <source>
        <dbReference type="SAM" id="MobiDB-lite"/>
    </source>
</evidence>
<accession>R0J7D3</accession>
<dbReference type="Proteomes" id="UP000296049">
    <property type="component" value="Unassembled WGS sequence"/>
</dbReference>
<feature type="region of interest" description="Disordered" evidence="1">
    <location>
        <begin position="40"/>
        <end position="118"/>
    </location>
</feature>
<gene>
    <name evidence="2" type="ORF">Anapl_19092</name>
</gene>
<sequence>MLLLVDMQSGNITLLRFGNPCYCHEYGNFGRALSSCMKVFDSPPFLQGQSDDDSGSTSASGSGSSSGSSSDGSSSQSGSSDSESGSESSSQSESESDTSGEKKQVQAKPPKIDGSEVK</sequence>
<keyword evidence="3" id="KW-1185">Reference proteome</keyword>
<dbReference type="AlphaFoldDB" id="R0J7D3"/>
<evidence type="ECO:0000313" key="2">
    <source>
        <dbReference type="EMBL" id="EOA93075.1"/>
    </source>
</evidence>
<evidence type="ECO:0000313" key="3">
    <source>
        <dbReference type="Proteomes" id="UP000296049"/>
    </source>
</evidence>
<organism evidence="2 3">
    <name type="scientific">Anas platyrhynchos</name>
    <name type="common">Mallard</name>
    <name type="synonym">Anas boschas</name>
    <dbReference type="NCBI Taxonomy" id="8839"/>
    <lineage>
        <taxon>Eukaryota</taxon>
        <taxon>Metazoa</taxon>
        <taxon>Chordata</taxon>
        <taxon>Craniata</taxon>
        <taxon>Vertebrata</taxon>
        <taxon>Euteleostomi</taxon>
        <taxon>Archelosauria</taxon>
        <taxon>Archosauria</taxon>
        <taxon>Dinosauria</taxon>
        <taxon>Saurischia</taxon>
        <taxon>Theropoda</taxon>
        <taxon>Coelurosauria</taxon>
        <taxon>Aves</taxon>
        <taxon>Neognathae</taxon>
        <taxon>Galloanserae</taxon>
        <taxon>Anseriformes</taxon>
        <taxon>Anatidae</taxon>
        <taxon>Anatinae</taxon>
        <taxon>Anas</taxon>
    </lineage>
</organism>
<proteinExistence type="predicted"/>
<feature type="compositionally biased region" description="Low complexity" evidence="1">
    <location>
        <begin position="55"/>
        <end position="93"/>
    </location>
</feature>
<dbReference type="EMBL" id="KB749367">
    <property type="protein sequence ID" value="EOA93075.1"/>
    <property type="molecule type" value="Genomic_DNA"/>
</dbReference>